<proteinExistence type="predicted"/>
<keyword evidence="3" id="KW-0811">Translocation</keyword>
<evidence type="ECO:0000256" key="4">
    <source>
        <dbReference type="ARBA" id="ARBA00023132"/>
    </source>
</evidence>
<keyword evidence="2" id="KW-0509">mRNA transport</keyword>
<evidence type="ECO:0000313" key="7">
    <source>
        <dbReference type="EMBL" id="GBF89434.1"/>
    </source>
</evidence>
<dbReference type="PANTHER" id="PTHR23138:SF87">
    <property type="entry name" value="E3 SUMO-PROTEIN LIGASE RANBP2"/>
    <property type="match status" value="1"/>
</dbReference>
<feature type="compositionally biased region" description="Acidic residues" evidence="5">
    <location>
        <begin position="254"/>
        <end position="268"/>
    </location>
</feature>
<dbReference type="GO" id="GO:0005643">
    <property type="term" value="C:nuclear pore"/>
    <property type="evidence" value="ECO:0007669"/>
    <property type="project" value="UniProtKB-SubCell"/>
</dbReference>
<dbReference type="SMART" id="SM00160">
    <property type="entry name" value="RanBD"/>
    <property type="match status" value="1"/>
</dbReference>
<dbReference type="OrthoDB" id="2357150at2759"/>
<dbReference type="GO" id="GO:0005096">
    <property type="term" value="F:GTPase activator activity"/>
    <property type="evidence" value="ECO:0007669"/>
    <property type="project" value="TreeGrafter"/>
</dbReference>
<sequence>MATETVEKKEEAIKPTPVFGSGTAFGAGTGFAGFTGVSSSAPAAAAPAAAAPAAEASGAAAAEGGEDGEAADPEEECQAEFKPVVQLDEVETSTGEEDEDCIIDLKCKLYRFDSNNNEWKERGIGQVRLLKHKANERIRLLMRQEKTLKIRANHIIMPGTKLQEHAGSDKAWVWSTVDFSEGEQKVELFCIRFGSAEKAQEFKAKYEECVELNTKALAGTALATAAKGDADADADADELADDLAAKAGVKGSKDEEEDEDEDEEEEAE</sequence>
<evidence type="ECO:0000313" key="8">
    <source>
        <dbReference type="Proteomes" id="UP000247498"/>
    </source>
</evidence>
<keyword evidence="4" id="KW-0539">Nucleus</keyword>
<keyword evidence="8" id="KW-1185">Reference proteome</keyword>
<dbReference type="GO" id="GO:0006913">
    <property type="term" value="P:nucleocytoplasmic transport"/>
    <property type="evidence" value="ECO:0007669"/>
    <property type="project" value="InterPro"/>
</dbReference>
<name>A0A2V0NPB3_9CHLO</name>
<keyword evidence="2" id="KW-0813">Transport</keyword>
<dbReference type="Gene3D" id="2.30.29.30">
    <property type="entry name" value="Pleckstrin-homology domain (PH domain)/Phosphotyrosine-binding domain (PTB)"/>
    <property type="match status" value="1"/>
</dbReference>
<evidence type="ECO:0000256" key="5">
    <source>
        <dbReference type="SAM" id="MobiDB-lite"/>
    </source>
</evidence>
<dbReference type="GO" id="GO:0015031">
    <property type="term" value="P:protein transport"/>
    <property type="evidence" value="ECO:0007669"/>
    <property type="project" value="UniProtKB-KW"/>
</dbReference>
<feature type="region of interest" description="Disordered" evidence="5">
    <location>
        <begin position="42"/>
        <end position="93"/>
    </location>
</feature>
<evidence type="ECO:0000256" key="3">
    <source>
        <dbReference type="ARBA" id="ARBA00023010"/>
    </source>
</evidence>
<feature type="domain" description="RanBD1" evidence="6">
    <location>
        <begin position="80"/>
        <end position="215"/>
    </location>
</feature>
<gene>
    <name evidence="7" type="ORF">Rsub_02006</name>
</gene>
<evidence type="ECO:0000256" key="1">
    <source>
        <dbReference type="ARBA" id="ARBA00004567"/>
    </source>
</evidence>
<dbReference type="CDD" id="cd13179">
    <property type="entry name" value="RanBD_RanBP1"/>
    <property type="match status" value="1"/>
</dbReference>
<dbReference type="PANTHER" id="PTHR23138">
    <property type="entry name" value="RAN BINDING PROTEIN"/>
    <property type="match status" value="1"/>
</dbReference>
<dbReference type="InterPro" id="IPR045256">
    <property type="entry name" value="RanBP1_RanBD"/>
</dbReference>
<keyword evidence="4" id="KW-0653">Protein transport</keyword>
<dbReference type="FunFam" id="2.30.29.30:FF:000312">
    <property type="entry name" value="Ran binding protein 1"/>
    <property type="match status" value="1"/>
</dbReference>
<feature type="compositionally biased region" description="Basic and acidic residues" evidence="5">
    <location>
        <begin position="1"/>
        <end position="13"/>
    </location>
</feature>
<reference evidence="7 8" key="1">
    <citation type="journal article" date="2018" name="Sci. Rep.">
        <title>Raphidocelis subcapitata (=Pseudokirchneriella subcapitata) provides an insight into genome evolution and environmental adaptations in the Sphaeropleales.</title>
        <authorList>
            <person name="Suzuki S."/>
            <person name="Yamaguchi H."/>
            <person name="Nakajima N."/>
            <person name="Kawachi M."/>
        </authorList>
    </citation>
    <scope>NUCLEOTIDE SEQUENCE [LARGE SCALE GENOMIC DNA]</scope>
    <source>
        <strain evidence="7 8">NIES-35</strain>
    </source>
</reference>
<comment type="caution">
    <text evidence="7">The sequence shown here is derived from an EMBL/GenBank/DDBJ whole genome shotgun (WGS) entry which is preliminary data.</text>
</comment>
<feature type="compositionally biased region" description="Acidic residues" evidence="5">
    <location>
        <begin position="231"/>
        <end position="241"/>
    </location>
</feature>
<dbReference type="FunCoup" id="A0A2V0NPB3">
    <property type="interactions" value="2196"/>
</dbReference>
<dbReference type="InterPro" id="IPR011993">
    <property type="entry name" value="PH-like_dom_sf"/>
</dbReference>
<feature type="compositionally biased region" description="Acidic residues" evidence="5">
    <location>
        <begin position="64"/>
        <end position="78"/>
    </location>
</feature>
<feature type="compositionally biased region" description="Low complexity" evidence="5">
    <location>
        <begin position="42"/>
        <end position="63"/>
    </location>
</feature>
<dbReference type="STRING" id="307507.A0A2V0NPB3"/>
<dbReference type="Proteomes" id="UP000247498">
    <property type="component" value="Unassembled WGS sequence"/>
</dbReference>
<accession>A0A2V0NPB3</accession>
<dbReference type="InterPro" id="IPR000156">
    <property type="entry name" value="Ran_bind_dom"/>
</dbReference>
<dbReference type="EMBL" id="BDRX01000010">
    <property type="protein sequence ID" value="GBF89434.1"/>
    <property type="molecule type" value="Genomic_DNA"/>
</dbReference>
<evidence type="ECO:0000259" key="6">
    <source>
        <dbReference type="PROSITE" id="PS50196"/>
    </source>
</evidence>
<dbReference type="GO" id="GO:0051028">
    <property type="term" value="P:mRNA transport"/>
    <property type="evidence" value="ECO:0007669"/>
    <property type="project" value="UniProtKB-KW"/>
</dbReference>
<protein>
    <submittedName>
        <fullName evidence="7">RAN binding protein</fullName>
    </submittedName>
</protein>
<organism evidence="7 8">
    <name type="scientific">Raphidocelis subcapitata</name>
    <dbReference type="NCBI Taxonomy" id="307507"/>
    <lineage>
        <taxon>Eukaryota</taxon>
        <taxon>Viridiplantae</taxon>
        <taxon>Chlorophyta</taxon>
        <taxon>core chlorophytes</taxon>
        <taxon>Chlorophyceae</taxon>
        <taxon>CS clade</taxon>
        <taxon>Sphaeropleales</taxon>
        <taxon>Selenastraceae</taxon>
        <taxon>Raphidocelis</taxon>
    </lineage>
</organism>
<evidence type="ECO:0000256" key="2">
    <source>
        <dbReference type="ARBA" id="ARBA00022816"/>
    </source>
</evidence>
<comment type="subcellular location">
    <subcellularLocation>
        <location evidence="1">Nucleus</location>
        <location evidence="1">Nuclear pore complex</location>
    </subcellularLocation>
</comment>
<feature type="region of interest" description="Disordered" evidence="5">
    <location>
        <begin position="225"/>
        <end position="268"/>
    </location>
</feature>
<dbReference type="SUPFAM" id="SSF50729">
    <property type="entry name" value="PH domain-like"/>
    <property type="match status" value="1"/>
</dbReference>
<dbReference type="Pfam" id="PF00638">
    <property type="entry name" value="Ran_BP1"/>
    <property type="match status" value="1"/>
</dbReference>
<dbReference type="InterPro" id="IPR045255">
    <property type="entry name" value="RanBP1-like"/>
</dbReference>
<dbReference type="InParanoid" id="A0A2V0NPB3"/>
<feature type="region of interest" description="Disordered" evidence="5">
    <location>
        <begin position="1"/>
        <end position="21"/>
    </location>
</feature>
<dbReference type="PROSITE" id="PS50196">
    <property type="entry name" value="RANBD1"/>
    <property type="match status" value="1"/>
</dbReference>
<dbReference type="GO" id="GO:0005737">
    <property type="term" value="C:cytoplasm"/>
    <property type="evidence" value="ECO:0007669"/>
    <property type="project" value="TreeGrafter"/>
</dbReference>
<dbReference type="AlphaFoldDB" id="A0A2V0NPB3"/>
<keyword evidence="4" id="KW-0906">Nuclear pore complex</keyword>